<protein>
    <submittedName>
        <fullName evidence="2">Dienelactone hydrolase</fullName>
    </submittedName>
</protein>
<evidence type="ECO:0000259" key="1">
    <source>
        <dbReference type="Pfam" id="PF20408"/>
    </source>
</evidence>
<dbReference type="GO" id="GO:0016787">
    <property type="term" value="F:hydrolase activity"/>
    <property type="evidence" value="ECO:0007669"/>
    <property type="project" value="UniProtKB-KW"/>
</dbReference>
<dbReference type="RefSeq" id="WP_110126887.1">
    <property type="nucleotide sequence ID" value="NZ_QHLY01000012.1"/>
</dbReference>
<comment type="caution">
    <text evidence="2">The sequence shown here is derived from an EMBL/GenBank/DDBJ whole genome shotgun (WGS) entry which is preliminary data.</text>
</comment>
<dbReference type="PANTHER" id="PTHR13136">
    <property type="entry name" value="TESTIS DEVELOPMENT PROTEIN PRTD"/>
    <property type="match status" value="1"/>
</dbReference>
<evidence type="ECO:0000313" key="2">
    <source>
        <dbReference type="EMBL" id="PXA67202.1"/>
    </source>
</evidence>
<dbReference type="PANTHER" id="PTHR13136:SF11">
    <property type="entry name" value="TESTIS-EXPRESSED PROTEIN 30"/>
    <property type="match status" value="1"/>
</dbReference>
<keyword evidence="2" id="KW-0378">Hydrolase</keyword>
<dbReference type="AlphaFoldDB" id="A0A317ZKY9"/>
<proteinExistence type="predicted"/>
<dbReference type="EMBL" id="QHLY01000012">
    <property type="protein sequence ID" value="PXA67202.1"/>
    <property type="molecule type" value="Genomic_DNA"/>
</dbReference>
<name>A0A317ZKY9_9MICO</name>
<dbReference type="Gene3D" id="3.40.50.1820">
    <property type="entry name" value="alpha/beta hydrolase"/>
    <property type="match status" value="1"/>
</dbReference>
<accession>A0A317ZKY9</accession>
<dbReference type="SUPFAM" id="SSF53474">
    <property type="entry name" value="alpha/beta-Hydrolases"/>
    <property type="match status" value="1"/>
</dbReference>
<evidence type="ECO:0000313" key="3">
    <source>
        <dbReference type="Proteomes" id="UP000246722"/>
    </source>
</evidence>
<dbReference type="InterPro" id="IPR046879">
    <property type="entry name" value="KANL3/Tex30_Abhydrolase"/>
</dbReference>
<gene>
    <name evidence="2" type="ORF">CTB96_10605</name>
</gene>
<dbReference type="InterPro" id="IPR026555">
    <property type="entry name" value="NSL3/Tex30"/>
</dbReference>
<dbReference type="OrthoDB" id="652634at2"/>
<keyword evidence="3" id="KW-1185">Reference proteome</keyword>
<organism evidence="2 3">
    <name type="scientific">Cryobacterium arcticum</name>
    <dbReference type="NCBI Taxonomy" id="670052"/>
    <lineage>
        <taxon>Bacteria</taxon>
        <taxon>Bacillati</taxon>
        <taxon>Actinomycetota</taxon>
        <taxon>Actinomycetes</taxon>
        <taxon>Micrococcales</taxon>
        <taxon>Microbacteriaceae</taxon>
        <taxon>Cryobacterium</taxon>
    </lineage>
</organism>
<dbReference type="Proteomes" id="UP000246722">
    <property type="component" value="Unassembled WGS sequence"/>
</dbReference>
<dbReference type="Pfam" id="PF20408">
    <property type="entry name" value="Abhydrolase_11"/>
    <property type="match status" value="1"/>
</dbReference>
<dbReference type="InterPro" id="IPR029058">
    <property type="entry name" value="AB_hydrolase_fold"/>
</dbReference>
<sequence length="221" mass="23541">MRSPENIRIQVGDGTVSATLERPAEAAGMVVVAPGAGSSFDHPFLLGFTQALHEADLATLRFNFPYREAGRRLPDRAPTAILAWRAAMDVAATHSPGQPVWAAGKSYGGRLASMAVAEGMPAAGLVFLGYPLHPPGKPEALRDAHLYGLEVPMLFLQGTRDPFAAPSEIASVVEKIGARATLWMLEEANHSFEIRGARRSAAEVGESLAPVVTEFVRGTSR</sequence>
<feature type="domain" description="KANL3/Tex30 alpha/beta hydrolase-like" evidence="1">
    <location>
        <begin position="29"/>
        <end position="204"/>
    </location>
</feature>
<reference evidence="2 3" key="1">
    <citation type="submission" date="2018-05" db="EMBL/GenBank/DDBJ databases">
        <title>Genetic diversity of glacier-inhabiting Cryobacterium bacteria in China and description of Cryobacterium mengkeensis sp. nov. and Arthrobacter glacialis sp. nov.</title>
        <authorList>
            <person name="Liu Q."/>
            <person name="Xin Y.-H."/>
        </authorList>
    </citation>
    <scope>NUCLEOTIDE SEQUENCE [LARGE SCALE GENOMIC DNA]</scope>
    <source>
        <strain evidence="2 3">SK-1</strain>
    </source>
</reference>